<organism evidence="2">
    <name type="scientific">marine sediment metagenome</name>
    <dbReference type="NCBI Taxonomy" id="412755"/>
    <lineage>
        <taxon>unclassified sequences</taxon>
        <taxon>metagenomes</taxon>
        <taxon>ecological metagenomes</taxon>
    </lineage>
</organism>
<comment type="caution">
    <text evidence="2">The sequence shown here is derived from an EMBL/GenBank/DDBJ whole genome shotgun (WGS) entry which is preliminary data.</text>
</comment>
<dbReference type="AlphaFoldDB" id="X0WD99"/>
<sequence>MEGGGRRLALFAAFVVDIRGLPGGGADDFDSRLLEVPQRVFRHRHALARSLTNYEYLGSDFQYGGEIARFKDVSLFTPPAALHLRGQNDDVGNVRLPAAPLPGKAPAESRDLKVICGQALLDRRAAAVVQVGNEDAGRRGPNLTRPLSLKSTASTSPSAISSPG</sequence>
<gene>
    <name evidence="2" type="ORF">S01H1_49306</name>
</gene>
<evidence type="ECO:0000256" key="1">
    <source>
        <dbReference type="SAM" id="MobiDB-lite"/>
    </source>
</evidence>
<evidence type="ECO:0000313" key="2">
    <source>
        <dbReference type="EMBL" id="GAG21182.1"/>
    </source>
</evidence>
<name>X0WD99_9ZZZZ</name>
<feature type="compositionally biased region" description="Low complexity" evidence="1">
    <location>
        <begin position="151"/>
        <end position="164"/>
    </location>
</feature>
<feature type="region of interest" description="Disordered" evidence="1">
    <location>
        <begin position="132"/>
        <end position="164"/>
    </location>
</feature>
<reference evidence="2" key="1">
    <citation type="journal article" date="2014" name="Front. Microbiol.">
        <title>High frequency of phylogenetically diverse reductive dehalogenase-homologous genes in deep subseafloor sedimentary metagenomes.</title>
        <authorList>
            <person name="Kawai M."/>
            <person name="Futagami T."/>
            <person name="Toyoda A."/>
            <person name="Takaki Y."/>
            <person name="Nishi S."/>
            <person name="Hori S."/>
            <person name="Arai W."/>
            <person name="Tsubouchi T."/>
            <person name="Morono Y."/>
            <person name="Uchiyama I."/>
            <person name="Ito T."/>
            <person name="Fujiyama A."/>
            <person name="Inagaki F."/>
            <person name="Takami H."/>
        </authorList>
    </citation>
    <scope>NUCLEOTIDE SEQUENCE</scope>
    <source>
        <strain evidence="2">Expedition CK06-06</strain>
    </source>
</reference>
<protein>
    <submittedName>
        <fullName evidence="2">Uncharacterized protein</fullName>
    </submittedName>
</protein>
<proteinExistence type="predicted"/>
<accession>X0WD99</accession>
<feature type="non-terminal residue" evidence="2">
    <location>
        <position position="164"/>
    </location>
</feature>
<dbReference type="EMBL" id="BARS01031706">
    <property type="protein sequence ID" value="GAG21182.1"/>
    <property type="molecule type" value="Genomic_DNA"/>
</dbReference>